<organism evidence="2 3">
    <name type="scientific">Hymenolepis diminuta</name>
    <name type="common">Rat tapeworm</name>
    <dbReference type="NCBI Taxonomy" id="6216"/>
    <lineage>
        <taxon>Eukaryota</taxon>
        <taxon>Metazoa</taxon>
        <taxon>Spiralia</taxon>
        <taxon>Lophotrochozoa</taxon>
        <taxon>Platyhelminthes</taxon>
        <taxon>Cestoda</taxon>
        <taxon>Eucestoda</taxon>
        <taxon>Cyclophyllidea</taxon>
        <taxon>Hymenolepididae</taxon>
        <taxon>Hymenolepis</taxon>
    </lineage>
</organism>
<feature type="compositionally biased region" description="Polar residues" evidence="1">
    <location>
        <begin position="1"/>
        <end position="21"/>
    </location>
</feature>
<dbReference type="Proteomes" id="UP000321570">
    <property type="component" value="Unassembled WGS sequence"/>
</dbReference>
<protein>
    <submittedName>
        <fullName evidence="2">Uncharacterized protein</fullName>
    </submittedName>
</protein>
<feature type="region of interest" description="Disordered" evidence="1">
    <location>
        <begin position="1"/>
        <end position="23"/>
    </location>
</feature>
<dbReference type="EMBL" id="CABIJS010000719">
    <property type="protein sequence ID" value="VUZ57699.1"/>
    <property type="molecule type" value="Genomic_DNA"/>
</dbReference>
<evidence type="ECO:0000313" key="3">
    <source>
        <dbReference type="Proteomes" id="UP000321570"/>
    </source>
</evidence>
<proteinExistence type="predicted"/>
<evidence type="ECO:0000313" key="2">
    <source>
        <dbReference type="EMBL" id="VUZ57699.1"/>
    </source>
</evidence>
<dbReference type="AlphaFoldDB" id="A0A564ZEC1"/>
<name>A0A564ZEC1_HYMDI</name>
<evidence type="ECO:0000256" key="1">
    <source>
        <dbReference type="SAM" id="MobiDB-lite"/>
    </source>
</evidence>
<gene>
    <name evidence="2" type="ORF">WMSIL1_LOCUS15017</name>
</gene>
<reference evidence="2 3" key="1">
    <citation type="submission" date="2019-07" db="EMBL/GenBank/DDBJ databases">
        <authorList>
            <person name="Jastrzebski P J."/>
            <person name="Paukszto L."/>
            <person name="Jastrzebski P J."/>
        </authorList>
    </citation>
    <scope>NUCLEOTIDE SEQUENCE [LARGE SCALE GENOMIC DNA]</scope>
    <source>
        <strain evidence="2 3">WMS-il1</strain>
    </source>
</reference>
<accession>A0A564ZEC1</accession>
<sequence length="86" mass="9896">MKTLSAEVSKSTSEGSPSFLNPPSVERLAIERNLTWIILVMSNPRTSFYRPNLCLYHRIPDSLTLVRPKKLLSRDLRMQLYCLTTV</sequence>
<keyword evidence="3" id="KW-1185">Reference proteome</keyword>